<gene>
    <name evidence="1" type="ORF">Goarm_005837</name>
</gene>
<dbReference type="Proteomes" id="UP000593575">
    <property type="component" value="Unassembled WGS sequence"/>
</dbReference>
<accession>A0A7J9KE60</accession>
<comment type="caution">
    <text evidence="1">The sequence shown here is derived from an EMBL/GenBank/DDBJ whole genome shotgun (WGS) entry which is preliminary data.</text>
</comment>
<reference evidence="1 2" key="1">
    <citation type="journal article" date="2019" name="Genome Biol. Evol.">
        <title>Insights into the evolution of the New World diploid cottons (Gossypium, subgenus Houzingenia) based on genome sequencing.</title>
        <authorList>
            <person name="Grover C.E."/>
            <person name="Arick M.A. 2nd"/>
            <person name="Thrash A."/>
            <person name="Conover J.L."/>
            <person name="Sanders W.S."/>
            <person name="Peterson D.G."/>
            <person name="Frelichowski J.E."/>
            <person name="Scheffler J.A."/>
            <person name="Scheffler B.E."/>
            <person name="Wendel J.F."/>
        </authorList>
    </citation>
    <scope>NUCLEOTIDE SEQUENCE [LARGE SCALE GENOMIC DNA]</scope>
    <source>
        <strain evidence="1">6</strain>
        <tissue evidence="1">Leaf</tissue>
    </source>
</reference>
<sequence length="44" mass="5236">MFISVKDLKLGNVRIDKRLLQVSKYEELAIREDLMVPRMIYVDP</sequence>
<evidence type="ECO:0000313" key="2">
    <source>
        <dbReference type="Proteomes" id="UP000593575"/>
    </source>
</evidence>
<proteinExistence type="predicted"/>
<evidence type="ECO:0000313" key="1">
    <source>
        <dbReference type="EMBL" id="MBA0844549.1"/>
    </source>
</evidence>
<organism evidence="1 2">
    <name type="scientific">Gossypium armourianum</name>
    <dbReference type="NCBI Taxonomy" id="34283"/>
    <lineage>
        <taxon>Eukaryota</taxon>
        <taxon>Viridiplantae</taxon>
        <taxon>Streptophyta</taxon>
        <taxon>Embryophyta</taxon>
        <taxon>Tracheophyta</taxon>
        <taxon>Spermatophyta</taxon>
        <taxon>Magnoliopsida</taxon>
        <taxon>eudicotyledons</taxon>
        <taxon>Gunneridae</taxon>
        <taxon>Pentapetalae</taxon>
        <taxon>rosids</taxon>
        <taxon>malvids</taxon>
        <taxon>Malvales</taxon>
        <taxon>Malvaceae</taxon>
        <taxon>Malvoideae</taxon>
        <taxon>Gossypium</taxon>
    </lineage>
</organism>
<dbReference type="AlphaFoldDB" id="A0A7J9KE60"/>
<name>A0A7J9KE60_9ROSI</name>
<protein>
    <submittedName>
        <fullName evidence="1">Uncharacterized protein</fullName>
    </submittedName>
</protein>
<dbReference type="EMBL" id="JABFAE010000043">
    <property type="protein sequence ID" value="MBA0844549.1"/>
    <property type="molecule type" value="Genomic_DNA"/>
</dbReference>
<keyword evidence="2" id="KW-1185">Reference proteome</keyword>
<feature type="non-terminal residue" evidence="1">
    <location>
        <position position="44"/>
    </location>
</feature>